<comment type="caution">
    <text evidence="1">The sequence shown here is derived from an EMBL/GenBank/DDBJ whole genome shotgun (WGS) entry which is preliminary data.</text>
</comment>
<reference evidence="2" key="1">
    <citation type="submission" date="2023-05" db="EMBL/GenBank/DDBJ databases">
        <title>Sedimentitalea sp. nov. JM2-8.</title>
        <authorList>
            <person name="Huang J."/>
        </authorList>
    </citation>
    <scope>NUCLEOTIDE SEQUENCE [LARGE SCALE GENOMIC DNA]</scope>
    <source>
        <strain evidence="2">KHS03</strain>
    </source>
</reference>
<proteinExistence type="predicted"/>
<evidence type="ECO:0000313" key="2">
    <source>
        <dbReference type="Proteomes" id="UP001255416"/>
    </source>
</evidence>
<gene>
    <name evidence="1" type="ORF">QO231_18040</name>
</gene>
<keyword evidence="2" id="KW-1185">Reference proteome</keyword>
<protein>
    <recommendedName>
        <fullName evidence="3">HTH merR-type domain-containing protein</fullName>
    </recommendedName>
</protein>
<dbReference type="RefSeq" id="WP_316779591.1">
    <property type="nucleotide sequence ID" value="NZ_JASMWN010000016.1"/>
</dbReference>
<accession>A0ABU3VHS8</accession>
<evidence type="ECO:0000313" key="1">
    <source>
        <dbReference type="EMBL" id="MDU9005734.1"/>
    </source>
</evidence>
<dbReference type="EMBL" id="JASMWN010000016">
    <property type="protein sequence ID" value="MDU9005734.1"/>
    <property type="molecule type" value="Genomic_DNA"/>
</dbReference>
<organism evidence="1 2">
    <name type="scientific">Sedimentitalea todarodis</name>
    <dbReference type="NCBI Taxonomy" id="1631240"/>
    <lineage>
        <taxon>Bacteria</taxon>
        <taxon>Pseudomonadati</taxon>
        <taxon>Pseudomonadota</taxon>
        <taxon>Alphaproteobacteria</taxon>
        <taxon>Rhodobacterales</taxon>
        <taxon>Paracoccaceae</taxon>
        <taxon>Sedimentitalea</taxon>
    </lineage>
</organism>
<evidence type="ECO:0008006" key="3">
    <source>
        <dbReference type="Google" id="ProtNLM"/>
    </source>
</evidence>
<name>A0ABU3VHS8_9RHOB</name>
<sequence>MDWLDHYLTPARIEELTGISNVEVRDLRRRGMFEHLGGQDANKRWKYSLKDALRLWIYRYLADNGMAREIADQVAETTAIQMFFCEEDNASVWGERANSNWSTIRFYLVYPDNGMWKMDIVADIQNDHPAKSGLSFLVDMKAVADLVPRDLVHEILKALHLQNEGEAY</sequence>
<dbReference type="Proteomes" id="UP001255416">
    <property type="component" value="Unassembled WGS sequence"/>
</dbReference>